<reference evidence="2 3" key="1">
    <citation type="submission" date="2016-10" db="EMBL/GenBank/DDBJ databases">
        <authorList>
            <person name="de Groot N.N."/>
        </authorList>
    </citation>
    <scope>NUCLEOTIDE SEQUENCE [LARGE SCALE GENOMIC DNA]</scope>
    <source>
        <strain evidence="2 3">DSM 18979</strain>
    </source>
</reference>
<dbReference type="GO" id="GO:0008289">
    <property type="term" value="F:lipid binding"/>
    <property type="evidence" value="ECO:0007669"/>
    <property type="project" value="UniProtKB-KW"/>
</dbReference>
<dbReference type="SUPFAM" id="SSF82549">
    <property type="entry name" value="DAK1/DegV-like"/>
    <property type="match status" value="1"/>
</dbReference>
<dbReference type="OrthoDB" id="9780216at2"/>
<dbReference type="AlphaFoldDB" id="A0A1I0F5Z9"/>
<protein>
    <submittedName>
        <fullName evidence="2">EDD domain protein, DegV family</fullName>
    </submittedName>
</protein>
<organism evidence="2 3">
    <name type="scientific">Natronincola peptidivorans</name>
    <dbReference type="NCBI Taxonomy" id="426128"/>
    <lineage>
        <taxon>Bacteria</taxon>
        <taxon>Bacillati</taxon>
        <taxon>Bacillota</taxon>
        <taxon>Clostridia</taxon>
        <taxon>Peptostreptococcales</taxon>
        <taxon>Natronincolaceae</taxon>
        <taxon>Natronincola</taxon>
    </lineage>
</organism>
<dbReference type="Gene3D" id="3.40.50.10170">
    <property type="match status" value="1"/>
</dbReference>
<evidence type="ECO:0000256" key="1">
    <source>
        <dbReference type="ARBA" id="ARBA00023121"/>
    </source>
</evidence>
<evidence type="ECO:0000313" key="3">
    <source>
        <dbReference type="Proteomes" id="UP000199568"/>
    </source>
</evidence>
<dbReference type="Pfam" id="PF02645">
    <property type="entry name" value="DegV"/>
    <property type="match status" value="1"/>
</dbReference>
<dbReference type="EMBL" id="FOHU01000013">
    <property type="protein sequence ID" value="SET53119.1"/>
    <property type="molecule type" value="Genomic_DNA"/>
</dbReference>
<dbReference type="Proteomes" id="UP000199568">
    <property type="component" value="Unassembled WGS sequence"/>
</dbReference>
<dbReference type="NCBIfam" id="TIGR00762">
    <property type="entry name" value="DegV"/>
    <property type="match status" value="1"/>
</dbReference>
<accession>A0A1I0F5Z9</accession>
<proteinExistence type="predicted"/>
<dbReference type="PANTHER" id="PTHR33434">
    <property type="entry name" value="DEGV DOMAIN-CONTAINING PROTEIN DR_1986-RELATED"/>
    <property type="match status" value="1"/>
</dbReference>
<evidence type="ECO:0000313" key="2">
    <source>
        <dbReference type="EMBL" id="SET53119.1"/>
    </source>
</evidence>
<keyword evidence="1" id="KW-0446">Lipid-binding</keyword>
<dbReference type="PANTHER" id="PTHR33434:SF2">
    <property type="entry name" value="FATTY ACID-BINDING PROTEIN TM_1468"/>
    <property type="match status" value="1"/>
</dbReference>
<name>A0A1I0F5Z9_9FIRM</name>
<dbReference type="PROSITE" id="PS51482">
    <property type="entry name" value="DEGV"/>
    <property type="match status" value="1"/>
</dbReference>
<dbReference type="STRING" id="426128.SAMN05660297_02701"/>
<sequence>MAIRILTDSTSYIDESLRNTLDINIVPLSVEFPEHTFKETDIDNESFYKMMKEKGIPKSSQPSVGDLYNEMEKIVQQGDDLICIFLSSKMSGTYATANMAKDMIINNYPGANLEIIDSQSNCMQLGFAAIAAAKAAKEDKALSKVKKTALEMMKKSRFLFVPHNLEYLEKGGRIGKANAIIGNLLKIIPILTVEDGITTIFTKVRTKKKAVATIIEQVLNDIKTFGSGEIIVHHINCIDEAKKVVSQLKEKVNVEIRIQEIGPVIGLHVGPGALGIAYYTKEEIR</sequence>
<dbReference type="InterPro" id="IPR043168">
    <property type="entry name" value="DegV_C"/>
</dbReference>
<keyword evidence="3" id="KW-1185">Reference proteome</keyword>
<dbReference type="RefSeq" id="WP_090445066.1">
    <property type="nucleotide sequence ID" value="NZ_FOHU01000013.1"/>
</dbReference>
<dbReference type="InterPro" id="IPR050270">
    <property type="entry name" value="DegV_domain_contain"/>
</dbReference>
<dbReference type="InterPro" id="IPR003797">
    <property type="entry name" value="DegV"/>
</dbReference>
<gene>
    <name evidence="2" type="ORF">SAMN05660297_02701</name>
</gene>
<dbReference type="Gene3D" id="3.30.1180.10">
    <property type="match status" value="1"/>
</dbReference>